<dbReference type="OrthoDB" id="255848at2"/>
<keyword evidence="1" id="KW-0472">Membrane</keyword>
<dbReference type="PANTHER" id="PTHR30093">
    <property type="entry name" value="GENERAL SECRETION PATHWAY PROTEIN G"/>
    <property type="match status" value="1"/>
</dbReference>
<dbReference type="Proteomes" id="UP000253562">
    <property type="component" value="Unassembled WGS sequence"/>
</dbReference>
<proteinExistence type="predicted"/>
<organism evidence="3 4">
    <name type="scientific">Bremerella cremea</name>
    <dbReference type="NCBI Taxonomy" id="1031537"/>
    <lineage>
        <taxon>Bacteria</taxon>
        <taxon>Pseudomonadati</taxon>
        <taxon>Planctomycetota</taxon>
        <taxon>Planctomycetia</taxon>
        <taxon>Pirellulales</taxon>
        <taxon>Pirellulaceae</taxon>
        <taxon>Bremerella</taxon>
    </lineage>
</organism>
<dbReference type="SUPFAM" id="SSF54523">
    <property type="entry name" value="Pili subunits"/>
    <property type="match status" value="1"/>
</dbReference>
<dbReference type="Pfam" id="PF07596">
    <property type="entry name" value="SBP_bac_10"/>
    <property type="match status" value="1"/>
</dbReference>
<dbReference type="InterPro" id="IPR012902">
    <property type="entry name" value="N_methyl_site"/>
</dbReference>
<evidence type="ECO:0000313" key="4">
    <source>
        <dbReference type="Proteomes" id="UP000253562"/>
    </source>
</evidence>
<dbReference type="InterPro" id="IPR011453">
    <property type="entry name" value="DUF1559"/>
</dbReference>
<evidence type="ECO:0000313" key="3">
    <source>
        <dbReference type="EMBL" id="RCS40621.1"/>
    </source>
</evidence>
<dbReference type="AlphaFoldDB" id="A0A368KJ71"/>
<dbReference type="PANTHER" id="PTHR30093:SF2">
    <property type="entry name" value="TYPE II SECRETION SYSTEM PROTEIN H"/>
    <property type="match status" value="1"/>
</dbReference>
<evidence type="ECO:0000259" key="2">
    <source>
        <dbReference type="Pfam" id="PF07596"/>
    </source>
</evidence>
<evidence type="ECO:0000256" key="1">
    <source>
        <dbReference type="SAM" id="Phobius"/>
    </source>
</evidence>
<accession>A0A368KJ71</accession>
<sequence length="367" mass="38906">MKIRGAVHRGTAKLPSGFTLVELLVVIAIIGVLVALLLPAVQQAREAARRMQCSNNLKQIGLAVHNYAGTHGVFPSGYVSYATQNGSAPGWAAIDSKTWDAAPGWGWATLILPFMEQRVITDSLRLDRPIWDAANRPLISTRLEAYLCPSSSGDSQPFTVRDASGNALTRFGDPIVIGRSNYIASHGQESCWGECGASPSGVIFTNIYTGTTKTVQVNGNAANVADGPFYRNSRVRFRDVTDGTTNTLFISEHTSRVSDKTWVGAIPGAFTHPRISTPENGPDAAATLILMHVGPSGGELDITGSPIIHPMNFPTLHVGQMVSDHPGGGNVLMGDGSVGFQPETIDLMLAAELASMNEGEVISGNGL</sequence>
<dbReference type="Gene3D" id="3.30.700.10">
    <property type="entry name" value="Glycoprotein, Type 4 Pilin"/>
    <property type="match status" value="1"/>
</dbReference>
<keyword evidence="1" id="KW-1133">Transmembrane helix</keyword>
<reference evidence="3 4" key="1">
    <citation type="submission" date="2018-07" db="EMBL/GenBank/DDBJ databases">
        <title>Comparative genomes isolates from brazilian mangrove.</title>
        <authorList>
            <person name="De Araujo J.E."/>
            <person name="Taketani R.G."/>
            <person name="Silva M.C.P."/>
            <person name="Lourenco M.V."/>
            <person name="Oliveira V.M."/>
            <person name="Andreote F.D."/>
        </authorList>
    </citation>
    <scope>NUCLEOTIDE SEQUENCE [LARGE SCALE GENOMIC DNA]</scope>
    <source>
        <strain evidence="3 4">HEX PRIS-MGV</strain>
    </source>
</reference>
<keyword evidence="1" id="KW-0812">Transmembrane</keyword>
<feature type="domain" description="DUF1559" evidence="2">
    <location>
        <begin position="42"/>
        <end position="347"/>
    </location>
</feature>
<dbReference type="NCBIfam" id="TIGR04294">
    <property type="entry name" value="pre_pil_HX9DG"/>
    <property type="match status" value="1"/>
</dbReference>
<comment type="caution">
    <text evidence="3">The sequence shown here is derived from an EMBL/GenBank/DDBJ whole genome shotgun (WGS) entry which is preliminary data.</text>
</comment>
<dbReference type="InterPro" id="IPR027558">
    <property type="entry name" value="Pre_pil_HX9DG_C"/>
</dbReference>
<dbReference type="Pfam" id="PF07963">
    <property type="entry name" value="N_methyl"/>
    <property type="match status" value="1"/>
</dbReference>
<gene>
    <name evidence="3" type="ORF">DTL42_24945</name>
</gene>
<dbReference type="NCBIfam" id="TIGR02532">
    <property type="entry name" value="IV_pilin_GFxxxE"/>
    <property type="match status" value="1"/>
</dbReference>
<dbReference type="EMBL" id="QPEX01000046">
    <property type="protein sequence ID" value="RCS40621.1"/>
    <property type="molecule type" value="Genomic_DNA"/>
</dbReference>
<protein>
    <submittedName>
        <fullName evidence="3">DUF1559 domain-containing protein</fullName>
    </submittedName>
</protein>
<feature type="transmembrane region" description="Helical" evidence="1">
    <location>
        <begin position="20"/>
        <end position="41"/>
    </location>
</feature>
<dbReference type="RefSeq" id="WP_114373466.1">
    <property type="nucleotide sequence ID" value="NZ_QPEX01000046.1"/>
</dbReference>
<name>A0A368KJ71_9BACT</name>
<dbReference type="PROSITE" id="PS00409">
    <property type="entry name" value="PROKAR_NTER_METHYL"/>
    <property type="match status" value="1"/>
</dbReference>
<dbReference type="InterPro" id="IPR045584">
    <property type="entry name" value="Pilin-like"/>
</dbReference>